<evidence type="ECO:0000256" key="1">
    <source>
        <dbReference type="ARBA" id="ARBA00022729"/>
    </source>
</evidence>
<gene>
    <name evidence="3" type="ORF">Q9R02_16030</name>
</gene>
<dbReference type="PANTHER" id="PTHR30006">
    <property type="entry name" value="THIAMINE-BINDING PERIPLASMIC PROTEIN-RELATED"/>
    <property type="match status" value="1"/>
</dbReference>
<proteinExistence type="predicted"/>
<dbReference type="RefSeq" id="WP_305997712.1">
    <property type="nucleotide sequence ID" value="NZ_JAVALS010000020.1"/>
</dbReference>
<feature type="signal peptide" evidence="2">
    <location>
        <begin position="1"/>
        <end position="29"/>
    </location>
</feature>
<protein>
    <submittedName>
        <fullName evidence="3">Extracellular solute-binding protein</fullName>
    </submittedName>
</protein>
<dbReference type="Pfam" id="PF13343">
    <property type="entry name" value="SBP_bac_6"/>
    <property type="match status" value="1"/>
</dbReference>
<name>A0ABT9ITK7_9MICC</name>
<accession>A0ABT9ITK7</accession>
<sequence>MNTTLHRLSALGVAALLLGGLAACSAGNAATTESKGAGDWKTAASAEAGGGTDALIAAAKKEGTLNAIALPNDWANYGEVISTFEKKYGIKVQVENPDASSADELNAVSSRKGQDRSPDVIDVGHDFDTQAAKQGLLAPYKVASFGKIPDSQKEASGLWYNDMGGYVSIGCDAGRVAKCPTTFAELNDPQYKGKVALTGNPAKSSSAYSAVVAAALANGGSFDDVQPGLDFFAKLKQNGNFNPVEATPATMEKGETPIAVVWDYRNAAYADELKAKGIDWKVSVPQDGVFSLYYSQAIVKWAPHPAAARLWQEFLYSTEGQNLWLKGYARPVLLPSMIADGTADKTSLARLPKIAQEKTAYPTEEQGKKAKALVSDGWTKAVS</sequence>
<dbReference type="Gene3D" id="3.40.190.10">
    <property type="entry name" value="Periplasmic binding protein-like II"/>
    <property type="match status" value="2"/>
</dbReference>
<dbReference type="Proteomes" id="UP001232725">
    <property type="component" value="Unassembled WGS sequence"/>
</dbReference>
<dbReference type="EMBL" id="JAVALS010000020">
    <property type="protein sequence ID" value="MDP5228667.1"/>
    <property type="molecule type" value="Genomic_DNA"/>
</dbReference>
<comment type="caution">
    <text evidence="3">The sequence shown here is derived from an EMBL/GenBank/DDBJ whole genome shotgun (WGS) entry which is preliminary data.</text>
</comment>
<dbReference type="PANTHER" id="PTHR30006:SF2">
    <property type="entry name" value="ABC TRANSPORTER SUBSTRATE-BINDING PROTEIN"/>
    <property type="match status" value="1"/>
</dbReference>
<dbReference type="PROSITE" id="PS51257">
    <property type="entry name" value="PROKAR_LIPOPROTEIN"/>
    <property type="match status" value="1"/>
</dbReference>
<organism evidence="3 4">
    <name type="scientific">Arthrobacter horti</name>
    <dbReference type="NCBI Taxonomy" id="3068273"/>
    <lineage>
        <taxon>Bacteria</taxon>
        <taxon>Bacillati</taxon>
        <taxon>Actinomycetota</taxon>
        <taxon>Actinomycetes</taxon>
        <taxon>Micrococcales</taxon>
        <taxon>Micrococcaceae</taxon>
        <taxon>Arthrobacter</taxon>
    </lineage>
</organism>
<keyword evidence="1 2" id="KW-0732">Signal</keyword>
<keyword evidence="4" id="KW-1185">Reference proteome</keyword>
<evidence type="ECO:0000256" key="2">
    <source>
        <dbReference type="SAM" id="SignalP"/>
    </source>
</evidence>
<dbReference type="SUPFAM" id="SSF53850">
    <property type="entry name" value="Periplasmic binding protein-like II"/>
    <property type="match status" value="1"/>
</dbReference>
<evidence type="ECO:0000313" key="4">
    <source>
        <dbReference type="Proteomes" id="UP001232725"/>
    </source>
</evidence>
<evidence type="ECO:0000313" key="3">
    <source>
        <dbReference type="EMBL" id="MDP5228667.1"/>
    </source>
</evidence>
<feature type="chain" id="PRO_5046824132" evidence="2">
    <location>
        <begin position="30"/>
        <end position="383"/>
    </location>
</feature>
<reference evidence="3 4" key="1">
    <citation type="submission" date="2023-08" db="EMBL/GenBank/DDBJ databases">
        <title>Arthrobacter horti sp. nov., isolated from forest soil.</title>
        <authorList>
            <person name="Park M."/>
        </authorList>
    </citation>
    <scope>NUCLEOTIDE SEQUENCE [LARGE SCALE GENOMIC DNA]</scope>
    <source>
        <strain evidence="3 4">YJM1</strain>
    </source>
</reference>